<name>F3KYU1_9GAMM</name>
<keyword evidence="4 7" id="KW-0067">ATP-binding</keyword>
<dbReference type="PANTHER" id="PTHR30621">
    <property type="entry name" value="GLUTAMINE SYNTHETASE ADENYLYLTRANSFERASE"/>
    <property type="match status" value="1"/>
</dbReference>
<dbReference type="InterPro" id="IPR013546">
    <property type="entry name" value="PII_UdlTrfase/GS_AdlTrfase"/>
</dbReference>
<dbReference type="EMBL" id="AEIG01000006">
    <property type="protein sequence ID" value="EGG30764.1"/>
    <property type="molecule type" value="Genomic_DNA"/>
</dbReference>
<proteinExistence type="inferred from homology"/>
<dbReference type="Gene3D" id="3.30.460.10">
    <property type="entry name" value="Beta Polymerase, domain 2"/>
    <property type="match status" value="2"/>
</dbReference>
<dbReference type="FunFam" id="3.30.460.10:FF:000009">
    <property type="entry name" value="Bifunctional glutamine synthetase adenylyltransferase/adenylyl-removing enzyme"/>
    <property type="match status" value="1"/>
</dbReference>
<feature type="region of interest" description="Adenylyl transferase" evidence="7">
    <location>
        <begin position="436"/>
        <end position="937"/>
    </location>
</feature>
<keyword evidence="1 7" id="KW-0808">Transferase</keyword>
<keyword evidence="2 7" id="KW-0548">Nucleotidyltransferase</keyword>
<sequence>MDNTLQNLLTLVDQSCAARGNALRDFELEAWRQALACSPYLSTTVSQHWAWVETDFARTRWSKPLVWQDLEGLLEDLKHQGFDIDAQLRKLRNRVMMRLIWRDFSRQCRAQETVQQVSLLAEFCIQTAVACAGQELRERFGQPIGADSGNVQNLVTLAMGKLGAGELNLSSDIDLIFVYPESGQTEGGRKSVSNQEYFIKVGQRVITLLDKVTVDGFVFRVDMRLRPYGDSGPLVMNFSAFEAYYQDQGRDWERYAMIKARALTGDAADVVYLESMLRPFVFRRYVDFSVIESLREMKRMISEQVIRKGLQNDVKLGPGGIREVEFIGQCFQLIRGGRDAPLRCRGLMDALSASEQLGCLPADAVSELREAYWFLRDSEHAIQGYQDRQTQRLPEDPDAQASLSRVMGFQTFEDYLVALNAHRSRVSRHFVDLIASASEEDESSQRTWFWDDLDLEQIAALGFEDPAAVSAALERLTQSAIVRTLQVEPRRRLDLAMPKLLEACARQANASDTVVRLVPMVEAVLRRSAYLLLLIENPGALNELVRLCAASPWIAKQLSLRPALLDELLDLEHLYQAPDKHVLERDLALQMRAIPMDDLEAQMDALRYFKAAQVLRVAASEIGGFLPLMKVSDKLTFIAEVILEWTVKVAWTDLTNKHGKPCHLTEGTGFCVVAYGKLGGLELNYSSDLDLVFLYDAPAQGMTDGDKPIDCARFYTRLGQRVIHMLETRMSLGVLYEVDMRLRPSGNSGLLVSSVAAFERYQLEEAWTWEHQALSRARAVAGDVSLARAFQAIRLTVMGQARDNLALADEVQSMRQKMRENLDTDIKGDTFNLKHGFGGIVDIEFMVQYALLALSAKHPSLAKYTDNIRQLEALASSGLISAETANTLSQAYLAYRSATHECALQEEPAKVSGAQWDKHRQAVGLIWGDWFNSKRWE</sequence>
<keyword evidence="9" id="KW-1185">Reference proteome</keyword>
<dbReference type="EC" id="2.7.7.89" evidence="7"/>
<evidence type="ECO:0000256" key="1">
    <source>
        <dbReference type="ARBA" id="ARBA00022679"/>
    </source>
</evidence>
<comment type="function">
    <text evidence="7">Involved in the regulation of glutamine synthetase GlnA, a key enzyme in the process to assimilate ammonia. When cellular nitrogen levels are high, the C-terminal adenylyl transferase (AT) inactivates GlnA by covalent transfer of an adenylyl group from ATP to specific tyrosine residue of GlnA, thus reducing its activity. Conversely, when nitrogen levels are low, the N-terminal adenylyl removase (AR) activates GlnA by removing the adenylyl group by phosphorolysis, increasing its activity. The regulatory region of GlnE binds the signal transduction protein PII (GlnB) which indicates the nitrogen status of the cell.</text>
</comment>
<dbReference type="HAMAP" id="MF_00802">
    <property type="entry name" value="GlnE"/>
    <property type="match status" value="1"/>
</dbReference>
<dbReference type="AlphaFoldDB" id="F3KYU1"/>
<dbReference type="GO" id="GO:0005524">
    <property type="term" value="F:ATP binding"/>
    <property type="evidence" value="ECO:0007669"/>
    <property type="project" value="UniProtKB-UniRule"/>
</dbReference>
<dbReference type="EC" id="2.7.7.42" evidence="7"/>
<dbReference type="SUPFAM" id="SSF81593">
    <property type="entry name" value="Nucleotidyltransferase substrate binding subunit/domain"/>
    <property type="match status" value="2"/>
</dbReference>
<dbReference type="RefSeq" id="WP_009574573.1">
    <property type="nucleotide sequence ID" value="NZ_AEIG01000006.1"/>
</dbReference>
<keyword evidence="8" id="KW-0436">Ligase</keyword>
<comment type="caution">
    <text evidence="8">The sequence shown here is derived from an EMBL/GenBank/DDBJ whole genome shotgun (WGS) entry which is preliminary data.</text>
</comment>
<comment type="catalytic activity">
    <reaction evidence="7">
        <text>[glutamine synthetase]-O(4)-(5'-adenylyl)-L-tyrosine + phosphate = [glutamine synthetase]-L-tyrosine + ADP</text>
        <dbReference type="Rhea" id="RHEA:43716"/>
        <dbReference type="Rhea" id="RHEA-COMP:10660"/>
        <dbReference type="Rhea" id="RHEA-COMP:10661"/>
        <dbReference type="ChEBI" id="CHEBI:43474"/>
        <dbReference type="ChEBI" id="CHEBI:46858"/>
        <dbReference type="ChEBI" id="CHEBI:83624"/>
        <dbReference type="ChEBI" id="CHEBI:456216"/>
        <dbReference type="EC" id="2.7.7.89"/>
    </reaction>
</comment>
<dbReference type="CDD" id="cd05401">
    <property type="entry name" value="NT_GlnE_GlnD_like"/>
    <property type="match status" value="2"/>
</dbReference>
<keyword evidence="6 7" id="KW-0511">Multifunctional enzyme</keyword>
<dbReference type="GO" id="GO:0008882">
    <property type="term" value="F:[glutamate-ammonia-ligase] adenylyltransferase activity"/>
    <property type="evidence" value="ECO:0007669"/>
    <property type="project" value="UniProtKB-UniRule"/>
</dbReference>
<gene>
    <name evidence="7" type="primary">glnE</name>
    <name evidence="8" type="ORF">IMCC3088_2345</name>
</gene>
<evidence type="ECO:0000313" key="8">
    <source>
        <dbReference type="EMBL" id="EGG30764.1"/>
    </source>
</evidence>
<dbReference type="GO" id="GO:0047388">
    <property type="term" value="F:[glutamine synthetase]-adenylyl-L-tyrosine phosphorylase activity"/>
    <property type="evidence" value="ECO:0007669"/>
    <property type="project" value="UniProtKB-EC"/>
</dbReference>
<feature type="region of interest" description="Adenylyl removase" evidence="7">
    <location>
        <begin position="1"/>
        <end position="436"/>
    </location>
</feature>
<dbReference type="Pfam" id="PF03710">
    <property type="entry name" value="GlnE"/>
    <property type="match status" value="2"/>
</dbReference>
<comment type="cofactor">
    <cofactor evidence="7">
        <name>Mg(2+)</name>
        <dbReference type="ChEBI" id="CHEBI:18420"/>
    </cofactor>
</comment>
<evidence type="ECO:0000313" key="9">
    <source>
        <dbReference type="Proteomes" id="UP000005615"/>
    </source>
</evidence>
<evidence type="ECO:0000256" key="7">
    <source>
        <dbReference type="HAMAP-Rule" id="MF_00802"/>
    </source>
</evidence>
<dbReference type="Pfam" id="PF08335">
    <property type="entry name" value="GlnD_UR_UTase"/>
    <property type="match status" value="2"/>
</dbReference>
<dbReference type="GO" id="GO:0016874">
    <property type="term" value="F:ligase activity"/>
    <property type="evidence" value="ECO:0007669"/>
    <property type="project" value="UniProtKB-KW"/>
</dbReference>
<protein>
    <recommendedName>
        <fullName evidence="7">Bifunctional glutamine synthetase adenylyltransferase/adenylyl-removing enzyme</fullName>
    </recommendedName>
    <alternativeName>
        <fullName evidence="7">ATP:glutamine synthetase adenylyltransferase</fullName>
    </alternativeName>
    <alternativeName>
        <fullName evidence="7">ATase</fullName>
    </alternativeName>
    <domain>
        <recommendedName>
            <fullName evidence="7">Glutamine synthetase adenylyl-L-tyrosine phosphorylase</fullName>
            <ecNumber evidence="7">2.7.7.89</ecNumber>
        </recommendedName>
        <alternativeName>
            <fullName evidence="7">Adenylyl removase</fullName>
            <shortName evidence="7">AR</shortName>
            <shortName evidence="7">AT-N</shortName>
        </alternativeName>
    </domain>
    <domain>
        <recommendedName>
            <fullName evidence="7">Glutamine synthetase adenylyl transferase</fullName>
            <ecNumber evidence="7">2.7.7.42</ecNumber>
        </recommendedName>
        <alternativeName>
            <fullName evidence="7">Adenylyl transferase</fullName>
            <shortName evidence="7">AT</shortName>
            <shortName evidence="7">AT-C</shortName>
        </alternativeName>
    </domain>
</protein>
<dbReference type="OrthoDB" id="9759366at2"/>
<dbReference type="Proteomes" id="UP000005615">
    <property type="component" value="Unassembled WGS sequence"/>
</dbReference>
<evidence type="ECO:0000256" key="4">
    <source>
        <dbReference type="ARBA" id="ARBA00022840"/>
    </source>
</evidence>
<dbReference type="Gene3D" id="1.20.120.1510">
    <property type="match status" value="1"/>
</dbReference>
<dbReference type="InterPro" id="IPR005190">
    <property type="entry name" value="GlnE_rpt_dom"/>
</dbReference>
<reference evidence="8 9" key="1">
    <citation type="journal article" date="2011" name="J. Bacteriol.">
        <title>Genome sequence of strain IMCC3088, a proteorhodopsin-containing marine bacterium belonging to the OM60/NOR5 clade.</title>
        <authorList>
            <person name="Jang Y."/>
            <person name="Oh H.M."/>
            <person name="Kang I."/>
            <person name="Lee K."/>
            <person name="Yang S.J."/>
            <person name="Cho J.C."/>
        </authorList>
    </citation>
    <scope>NUCLEOTIDE SEQUENCE [LARGE SCALE GENOMIC DNA]</scope>
    <source>
        <strain evidence="8 9">IMCC3088</strain>
    </source>
</reference>
<dbReference type="GO" id="GO:0005829">
    <property type="term" value="C:cytosol"/>
    <property type="evidence" value="ECO:0007669"/>
    <property type="project" value="TreeGrafter"/>
</dbReference>
<organism evidence="8 9">
    <name type="scientific">Aequoribacter fuscus</name>
    <dbReference type="NCBI Taxonomy" id="2518989"/>
    <lineage>
        <taxon>Bacteria</taxon>
        <taxon>Pseudomonadati</taxon>
        <taxon>Pseudomonadota</taxon>
        <taxon>Gammaproteobacteria</taxon>
        <taxon>Cellvibrionales</taxon>
        <taxon>Halieaceae</taxon>
        <taxon>Aequoribacter</taxon>
    </lineage>
</organism>
<dbReference type="GO" id="GO:0000287">
    <property type="term" value="F:magnesium ion binding"/>
    <property type="evidence" value="ECO:0007669"/>
    <property type="project" value="UniProtKB-UniRule"/>
</dbReference>
<dbReference type="InterPro" id="IPR023057">
    <property type="entry name" value="GlnE"/>
</dbReference>
<dbReference type="FunFam" id="1.20.120.330:FF:000005">
    <property type="entry name" value="Bifunctional glutamine synthetase adenylyltransferase/adenylyl-removing enzyme"/>
    <property type="match status" value="1"/>
</dbReference>
<evidence type="ECO:0000256" key="6">
    <source>
        <dbReference type="ARBA" id="ARBA00023268"/>
    </source>
</evidence>
<dbReference type="InterPro" id="IPR043519">
    <property type="entry name" value="NT_sf"/>
</dbReference>
<comment type="catalytic activity">
    <reaction evidence="7">
        <text>[glutamine synthetase]-L-tyrosine + ATP = [glutamine synthetase]-O(4)-(5'-adenylyl)-L-tyrosine + diphosphate</text>
        <dbReference type="Rhea" id="RHEA:18589"/>
        <dbReference type="Rhea" id="RHEA-COMP:10660"/>
        <dbReference type="Rhea" id="RHEA-COMP:10661"/>
        <dbReference type="ChEBI" id="CHEBI:30616"/>
        <dbReference type="ChEBI" id="CHEBI:33019"/>
        <dbReference type="ChEBI" id="CHEBI:46858"/>
        <dbReference type="ChEBI" id="CHEBI:83624"/>
        <dbReference type="EC" id="2.7.7.42"/>
    </reaction>
</comment>
<dbReference type="eggNOG" id="COG1391">
    <property type="taxonomic scope" value="Bacteria"/>
</dbReference>
<keyword evidence="5 7" id="KW-0460">Magnesium</keyword>
<evidence type="ECO:0000256" key="3">
    <source>
        <dbReference type="ARBA" id="ARBA00022741"/>
    </source>
</evidence>
<dbReference type="PANTHER" id="PTHR30621:SF0">
    <property type="entry name" value="BIFUNCTIONAL GLUTAMINE SYNTHETASE ADENYLYLTRANSFERASE_ADENYLYL-REMOVING ENZYME"/>
    <property type="match status" value="1"/>
</dbReference>
<comment type="similarity">
    <text evidence="7">Belongs to the GlnE family.</text>
</comment>
<dbReference type="NCBIfam" id="NF008292">
    <property type="entry name" value="PRK11072.1"/>
    <property type="match status" value="1"/>
</dbReference>
<accession>F3KYU1</accession>
<dbReference type="Gene3D" id="1.20.120.330">
    <property type="entry name" value="Nucleotidyltransferases domain 2"/>
    <property type="match status" value="2"/>
</dbReference>
<evidence type="ECO:0000256" key="5">
    <source>
        <dbReference type="ARBA" id="ARBA00022842"/>
    </source>
</evidence>
<evidence type="ECO:0000256" key="2">
    <source>
        <dbReference type="ARBA" id="ARBA00022695"/>
    </source>
</evidence>
<dbReference type="SUPFAM" id="SSF81301">
    <property type="entry name" value="Nucleotidyltransferase"/>
    <property type="match status" value="2"/>
</dbReference>
<keyword evidence="3 7" id="KW-0547">Nucleotide-binding</keyword>
<dbReference type="GO" id="GO:0000820">
    <property type="term" value="P:regulation of glutamine family amino acid metabolic process"/>
    <property type="evidence" value="ECO:0007669"/>
    <property type="project" value="UniProtKB-UniRule"/>
</dbReference>
<dbReference type="STRING" id="2518989.IMCC3088_2345"/>